<dbReference type="Proteomes" id="UP001396898">
    <property type="component" value="Unassembled WGS sequence"/>
</dbReference>
<feature type="signal peptide" evidence="1">
    <location>
        <begin position="1"/>
        <end position="21"/>
    </location>
</feature>
<keyword evidence="1" id="KW-0732">Signal</keyword>
<organism evidence="2 3">
    <name type="scientific">Apiospora marii</name>
    <dbReference type="NCBI Taxonomy" id="335849"/>
    <lineage>
        <taxon>Eukaryota</taxon>
        <taxon>Fungi</taxon>
        <taxon>Dikarya</taxon>
        <taxon>Ascomycota</taxon>
        <taxon>Pezizomycotina</taxon>
        <taxon>Sordariomycetes</taxon>
        <taxon>Xylariomycetidae</taxon>
        <taxon>Amphisphaeriales</taxon>
        <taxon>Apiosporaceae</taxon>
        <taxon>Apiospora</taxon>
    </lineage>
</organism>
<dbReference type="EMBL" id="JAQQWI010000004">
    <property type="protein sequence ID" value="KAK8036575.1"/>
    <property type="molecule type" value="Genomic_DNA"/>
</dbReference>
<dbReference type="InterPro" id="IPR050464">
    <property type="entry name" value="Zeta_carotene_desat/Oxidored"/>
</dbReference>
<dbReference type="InterPro" id="IPR036188">
    <property type="entry name" value="FAD/NAD-bd_sf"/>
</dbReference>
<dbReference type="Gene3D" id="3.30.70.1990">
    <property type="match status" value="1"/>
</dbReference>
<dbReference type="Gene3D" id="1.10.405.20">
    <property type="match status" value="1"/>
</dbReference>
<feature type="chain" id="PRO_5047521826" evidence="1">
    <location>
        <begin position="22"/>
        <end position="480"/>
    </location>
</feature>
<dbReference type="SUPFAM" id="SSF51905">
    <property type="entry name" value="FAD/NAD(P)-binding domain"/>
    <property type="match status" value="1"/>
</dbReference>
<sequence length="480" mass="52448">MMVKYLRLLTVLSAVAALGSATDPDSPSPATDPAEYDPRDVYRRDVVIVGGGSSGVYSSMRLRDHGKSVLVIEKRDTLGGHAEAWVDPVSGTPIDIGVQAFANDVAKDYFARFGLALKPSGAGAAAPTNAYVDFSTGKAADFAAPHASAFLAAVDWYLSHLREFPALQDSFNMSYAVHPDLLLSFGEFVAKYDLGDLVPQVFQYNQGAVPLLDISMLYHFKYLNEDECNAFKNGFLSVDQHSVTELYRRAAEELGPDVLFDSTVVAMDRSLPGEVRVAVQTPAGSKLIVAKKILSTIPPVLGNLASYDLSSEERRLFGEFFANGYYVGVLNNTGLDPSVTYVNHGGAGRPYGVPELPGIHTLYSIPLPGDRFITNVYYGSPDTGLSDDDVKANIVADVQRYQKENGLPVTRPDWLKFSNHSPFNLMVPNDKIADGFYEELFSLQGCRNTFYNGAAWHTQDSSALWKFTEDYVLPIMLASL</sequence>
<evidence type="ECO:0000313" key="2">
    <source>
        <dbReference type="EMBL" id="KAK8036575.1"/>
    </source>
</evidence>
<dbReference type="Gene3D" id="3.50.50.60">
    <property type="entry name" value="FAD/NAD(P)-binding domain"/>
    <property type="match status" value="1"/>
</dbReference>
<dbReference type="PANTHER" id="PTHR42923">
    <property type="entry name" value="PROTOPORPHYRINOGEN OXIDASE"/>
    <property type="match status" value="1"/>
</dbReference>
<evidence type="ECO:0000256" key="1">
    <source>
        <dbReference type="SAM" id="SignalP"/>
    </source>
</evidence>
<gene>
    <name evidence="2" type="ORF">PG991_001712</name>
</gene>
<dbReference type="Pfam" id="PF13450">
    <property type="entry name" value="NAD_binding_8"/>
    <property type="match status" value="1"/>
</dbReference>
<dbReference type="PANTHER" id="PTHR42923:SF26">
    <property type="entry name" value="FMN REDUCTASE LOT6, PUTATIVE (AFU_ORTHOLOGUE AFUA_7G06600)-RELATED"/>
    <property type="match status" value="1"/>
</dbReference>
<proteinExistence type="predicted"/>
<keyword evidence="3" id="KW-1185">Reference proteome</keyword>
<comment type="caution">
    <text evidence="2">The sequence shown here is derived from an EMBL/GenBank/DDBJ whole genome shotgun (WGS) entry which is preliminary data.</text>
</comment>
<evidence type="ECO:0000313" key="3">
    <source>
        <dbReference type="Proteomes" id="UP001396898"/>
    </source>
</evidence>
<protein>
    <submittedName>
        <fullName evidence="2">Amine oxidase- flavin-containing superfamily</fullName>
    </submittedName>
</protein>
<accession>A0ABR1SS66</accession>
<name>A0ABR1SS66_9PEZI</name>
<reference evidence="2 3" key="1">
    <citation type="submission" date="2023-01" db="EMBL/GenBank/DDBJ databases">
        <title>Analysis of 21 Apiospora genomes using comparative genomics revels a genus with tremendous synthesis potential of carbohydrate active enzymes and secondary metabolites.</title>
        <authorList>
            <person name="Sorensen T."/>
        </authorList>
    </citation>
    <scope>NUCLEOTIDE SEQUENCE [LARGE SCALE GENOMIC DNA]</scope>
    <source>
        <strain evidence="2 3">CBS 20057</strain>
    </source>
</reference>